<proteinExistence type="predicted"/>
<evidence type="ECO:0000313" key="3">
    <source>
        <dbReference type="EMBL" id="CAH7681713.1"/>
    </source>
</evidence>
<protein>
    <submittedName>
        <fullName evidence="3">Uncharacterized protein</fullName>
    </submittedName>
</protein>
<evidence type="ECO:0000256" key="2">
    <source>
        <dbReference type="SAM" id="MobiDB-lite"/>
    </source>
</evidence>
<accession>A0AAV0B4R7</accession>
<evidence type="ECO:0000256" key="1">
    <source>
        <dbReference type="SAM" id="Coils"/>
    </source>
</evidence>
<comment type="caution">
    <text evidence="3">The sequence shown here is derived from an EMBL/GenBank/DDBJ whole genome shotgun (WGS) entry which is preliminary data.</text>
</comment>
<name>A0AAV0B4R7_PHAPC</name>
<keyword evidence="4" id="KW-1185">Reference proteome</keyword>
<reference evidence="3" key="1">
    <citation type="submission" date="2022-06" db="EMBL/GenBank/DDBJ databases">
        <authorList>
            <consortium name="SYNGENTA / RWTH Aachen University"/>
        </authorList>
    </citation>
    <scope>NUCLEOTIDE SEQUENCE</scope>
</reference>
<dbReference type="AlphaFoldDB" id="A0AAV0B4R7"/>
<keyword evidence="1" id="KW-0175">Coiled coil</keyword>
<feature type="compositionally biased region" description="Polar residues" evidence="2">
    <location>
        <begin position="162"/>
        <end position="177"/>
    </location>
</feature>
<gene>
    <name evidence="3" type="ORF">PPACK8108_LOCUS14356</name>
</gene>
<dbReference type="Proteomes" id="UP001153365">
    <property type="component" value="Unassembled WGS sequence"/>
</dbReference>
<sequence length="357" mass="39778">MEQEQHVVSMKKQIRKFKTQLSDLEDRLHAVESTLRQQSSSTYQVANIRTQKAPIQNSVSKTKSGIGQNQQTDCCQQSSEGMLAVERGNLRSCKSCSTVSLNKSTLQSRSFKAMRHLINLVDVTNITEAKVDLSNKKPPSSDSVTTRPSSSKGLPQPRPVVTAQSTKSPQISTPASLSITKTVSHKVKLQSDYSSSTIQRFTLIPKSAQLYDLVRSDFRGLCLPNDTELYNDYRFESTDRKVALDKIQPQAARLIRKGSAGVWVWNSEMQAGEYLSLKRKSTRPSLQKLVSRFSGWATDGKAGHSPPSTEMMPAKLLEKLKKLRAIGVVAYVSLQVNTLYPYTRYSIFTTQSAAYDS</sequence>
<feature type="region of interest" description="Disordered" evidence="2">
    <location>
        <begin position="132"/>
        <end position="177"/>
    </location>
</feature>
<organism evidence="3 4">
    <name type="scientific">Phakopsora pachyrhizi</name>
    <name type="common">Asian soybean rust disease fungus</name>
    <dbReference type="NCBI Taxonomy" id="170000"/>
    <lineage>
        <taxon>Eukaryota</taxon>
        <taxon>Fungi</taxon>
        <taxon>Dikarya</taxon>
        <taxon>Basidiomycota</taxon>
        <taxon>Pucciniomycotina</taxon>
        <taxon>Pucciniomycetes</taxon>
        <taxon>Pucciniales</taxon>
        <taxon>Phakopsoraceae</taxon>
        <taxon>Phakopsora</taxon>
    </lineage>
</organism>
<dbReference type="EMBL" id="CALTRL010003686">
    <property type="protein sequence ID" value="CAH7681713.1"/>
    <property type="molecule type" value="Genomic_DNA"/>
</dbReference>
<feature type="compositionally biased region" description="Low complexity" evidence="2">
    <location>
        <begin position="138"/>
        <end position="151"/>
    </location>
</feature>
<evidence type="ECO:0000313" key="4">
    <source>
        <dbReference type="Proteomes" id="UP001153365"/>
    </source>
</evidence>
<feature type="coiled-coil region" evidence="1">
    <location>
        <begin position="7"/>
        <end position="41"/>
    </location>
</feature>